<dbReference type="EMBL" id="CAESAN010000205">
    <property type="protein sequence ID" value="CAB4347435.1"/>
    <property type="molecule type" value="Genomic_DNA"/>
</dbReference>
<name>A0A6J5ZZ96_9ZZZZ</name>
<accession>A0A6J5ZZ96</accession>
<gene>
    <name evidence="1" type="ORF">UFOPK3547_01682</name>
</gene>
<proteinExistence type="predicted"/>
<evidence type="ECO:0000313" key="1">
    <source>
        <dbReference type="EMBL" id="CAB4347435.1"/>
    </source>
</evidence>
<dbReference type="AlphaFoldDB" id="A0A6J5ZZ96"/>
<reference evidence="1" key="1">
    <citation type="submission" date="2020-05" db="EMBL/GenBank/DDBJ databases">
        <authorList>
            <person name="Chiriac C."/>
            <person name="Salcher M."/>
            <person name="Ghai R."/>
            <person name="Kavagutti S V."/>
        </authorList>
    </citation>
    <scope>NUCLEOTIDE SEQUENCE</scope>
</reference>
<protein>
    <submittedName>
        <fullName evidence="1">Unannotated protein</fullName>
    </submittedName>
</protein>
<organism evidence="1">
    <name type="scientific">freshwater metagenome</name>
    <dbReference type="NCBI Taxonomy" id="449393"/>
    <lineage>
        <taxon>unclassified sequences</taxon>
        <taxon>metagenomes</taxon>
        <taxon>ecological metagenomes</taxon>
    </lineage>
</organism>
<sequence>MANITDTGFKWVKGNTGAERAPIEERPVVTTQSGAIFRGDCVKLVSDGTVIKCAAGDAVYGVVTSIVRYKDTSGVIRSGNFLPDATVFSGAPSLSNPQASIVSLIPAAGQVFEADVDTSQATITAAQGIMGNNVNIVATTGSTTTGRSGHVIDGGSTTTPATTSSLQWRLLEIVPDPLNDVTSANWKARVSINLGNQPNLGGTTGV</sequence>